<accession>A0A194S3Y4</accession>
<dbReference type="AlphaFoldDB" id="A0A194S3Y4"/>
<keyword evidence="3 5" id="KW-0375">Hydrogen ion transport</keyword>
<dbReference type="STRING" id="578459.A0A194S3Y4"/>
<dbReference type="RefSeq" id="XP_018271269.1">
    <property type="nucleotide sequence ID" value="XM_018412216.1"/>
</dbReference>
<keyword evidence="10" id="KW-1185">Reference proteome</keyword>
<keyword evidence="2 5" id="KW-0813">Transport</keyword>
<keyword evidence="4 5" id="KW-0406">Ion transport</keyword>
<dbReference type="OMA" id="DIHENYR"/>
<dbReference type="GO" id="GO:0016887">
    <property type="term" value="F:ATP hydrolysis activity"/>
    <property type="evidence" value="ECO:0007669"/>
    <property type="project" value="TreeGrafter"/>
</dbReference>
<dbReference type="FunFam" id="1.20.5.2950:FF:000001">
    <property type="entry name" value="V-type proton ATPase subunit G"/>
    <property type="match status" value="1"/>
</dbReference>
<evidence type="ECO:0000313" key="10">
    <source>
        <dbReference type="Proteomes" id="UP000053890"/>
    </source>
</evidence>
<dbReference type="PANTHER" id="PTHR12713">
    <property type="entry name" value="VACUOLAR ATP SYNTHASE SUBUNIT G"/>
    <property type="match status" value="1"/>
</dbReference>
<sequence>MVSTTLLPVTVLALTPVALDRLQTVRLPALVLPPPPLGPSSAPASPLTPSSPRATAQGIATLLDAEKEAAQIVAKAREYRNQRLKDARGEASKEIDALRAKKDQEFTDFEHEHSGDSSTSATEVQKQTDETLERIEATFASSRQAVVDDLLERVVQVDPKLHRNLQMHKA</sequence>
<evidence type="ECO:0000256" key="7">
    <source>
        <dbReference type="SAM" id="MobiDB-lite"/>
    </source>
</evidence>
<keyword evidence="8" id="KW-0732">Signal</keyword>
<dbReference type="OrthoDB" id="250802at2759"/>
<evidence type="ECO:0000256" key="6">
    <source>
        <dbReference type="SAM" id="Coils"/>
    </source>
</evidence>
<comment type="function">
    <text evidence="5">Subunit of the V1 complex of vacuolar(H+)-ATPase (V-ATPase), a multisubunit enzyme composed of a peripheral complex (V1) that hydrolyzes ATP and a membrane integral complex (V0) that translocates protons. V-ATPase is responsible for acidifying and maintaining the pH of intracellular compartments and in some cell types, is targeted to the plasma membrane, where it is responsible for acidifying the extracellular environment.</text>
</comment>
<reference evidence="9 10" key="1">
    <citation type="journal article" date="2015" name="Front. Microbiol.">
        <title>Genome sequence of the plant growth promoting endophytic yeast Rhodotorula graminis WP1.</title>
        <authorList>
            <person name="Firrincieli A."/>
            <person name="Otillar R."/>
            <person name="Salamov A."/>
            <person name="Schmutz J."/>
            <person name="Khan Z."/>
            <person name="Redman R.S."/>
            <person name="Fleck N.D."/>
            <person name="Lindquist E."/>
            <person name="Grigoriev I.V."/>
            <person name="Doty S.L."/>
        </authorList>
    </citation>
    <scope>NUCLEOTIDE SEQUENCE [LARGE SCALE GENOMIC DNA]</scope>
    <source>
        <strain evidence="9 10">WP1</strain>
    </source>
</reference>
<dbReference type="GO" id="GO:0046961">
    <property type="term" value="F:proton-transporting ATPase activity, rotational mechanism"/>
    <property type="evidence" value="ECO:0007669"/>
    <property type="project" value="InterPro"/>
</dbReference>
<evidence type="ECO:0000256" key="1">
    <source>
        <dbReference type="ARBA" id="ARBA00010066"/>
    </source>
</evidence>
<feature type="compositionally biased region" description="Polar residues" evidence="7">
    <location>
        <begin position="116"/>
        <end position="125"/>
    </location>
</feature>
<evidence type="ECO:0000256" key="8">
    <source>
        <dbReference type="SAM" id="SignalP"/>
    </source>
</evidence>
<dbReference type="GO" id="GO:0000221">
    <property type="term" value="C:vacuolar proton-transporting V-type ATPase, V1 domain"/>
    <property type="evidence" value="ECO:0007669"/>
    <property type="project" value="TreeGrafter"/>
</dbReference>
<feature type="signal peptide" evidence="8">
    <location>
        <begin position="1"/>
        <end position="20"/>
    </location>
</feature>
<dbReference type="PANTHER" id="PTHR12713:SF11">
    <property type="entry name" value="V-TYPE PROTON ATPASE SUBUNIT G"/>
    <property type="match status" value="1"/>
</dbReference>
<comment type="subunit">
    <text evidence="5">V-ATPase is a heteromultimeric enzyme made up of two complexes: the ATP-hydrolytic V1 complex and the proton translocation V0 complex.</text>
</comment>
<dbReference type="Proteomes" id="UP000053890">
    <property type="component" value="Unassembled WGS sequence"/>
</dbReference>
<dbReference type="NCBIfam" id="TIGR01147">
    <property type="entry name" value="V_ATP_synt_G"/>
    <property type="match status" value="1"/>
</dbReference>
<proteinExistence type="inferred from homology"/>
<feature type="coiled-coil region" evidence="6">
    <location>
        <begin position="62"/>
        <end position="101"/>
    </location>
</feature>
<keyword evidence="6" id="KW-0175">Coiled coil</keyword>
<evidence type="ECO:0000256" key="4">
    <source>
        <dbReference type="ARBA" id="ARBA00023065"/>
    </source>
</evidence>
<dbReference type="Gene3D" id="1.20.5.2950">
    <property type="match status" value="1"/>
</dbReference>
<evidence type="ECO:0000313" key="9">
    <source>
        <dbReference type="EMBL" id="KPV75220.1"/>
    </source>
</evidence>
<evidence type="ECO:0000256" key="3">
    <source>
        <dbReference type="ARBA" id="ARBA00022781"/>
    </source>
</evidence>
<organism evidence="9 10">
    <name type="scientific">Rhodotorula graminis (strain WP1)</name>
    <dbReference type="NCBI Taxonomy" id="578459"/>
    <lineage>
        <taxon>Eukaryota</taxon>
        <taxon>Fungi</taxon>
        <taxon>Dikarya</taxon>
        <taxon>Basidiomycota</taxon>
        <taxon>Pucciniomycotina</taxon>
        <taxon>Microbotryomycetes</taxon>
        <taxon>Sporidiobolales</taxon>
        <taxon>Sporidiobolaceae</taxon>
        <taxon>Rhodotorula</taxon>
    </lineage>
</organism>
<evidence type="ECO:0000256" key="5">
    <source>
        <dbReference type="RuleBase" id="RU364019"/>
    </source>
</evidence>
<feature type="region of interest" description="Disordered" evidence="7">
    <location>
        <begin position="108"/>
        <end position="129"/>
    </location>
</feature>
<feature type="chain" id="PRO_5008265448" description="V-type proton ATPase subunit G" evidence="8">
    <location>
        <begin position="21"/>
        <end position="170"/>
    </location>
</feature>
<dbReference type="Pfam" id="PF03179">
    <property type="entry name" value="V-ATPase_G"/>
    <property type="match status" value="1"/>
</dbReference>
<dbReference type="GeneID" id="28972665"/>
<name>A0A194S3Y4_RHOGW</name>
<protein>
    <recommendedName>
        <fullName evidence="5">V-type proton ATPase subunit G</fullName>
    </recommendedName>
</protein>
<gene>
    <name evidence="9" type="ORF">RHOBADRAFT_14732</name>
</gene>
<evidence type="ECO:0000256" key="2">
    <source>
        <dbReference type="ARBA" id="ARBA00022448"/>
    </source>
</evidence>
<comment type="similarity">
    <text evidence="1 5">Belongs to the V-ATPase G subunit family.</text>
</comment>
<dbReference type="EMBL" id="KQ474078">
    <property type="protein sequence ID" value="KPV75220.1"/>
    <property type="molecule type" value="Genomic_DNA"/>
</dbReference>
<dbReference type="InterPro" id="IPR005124">
    <property type="entry name" value="V-ATPase_G"/>
</dbReference>